<keyword evidence="11" id="KW-1185">Reference proteome</keyword>
<feature type="chain" id="PRO_5021889374" description="alpha-L-fucosidase" evidence="8">
    <location>
        <begin position="23"/>
        <end position="472"/>
    </location>
</feature>
<evidence type="ECO:0000259" key="9">
    <source>
        <dbReference type="Pfam" id="PF01120"/>
    </source>
</evidence>
<evidence type="ECO:0000313" key="11">
    <source>
        <dbReference type="Proteomes" id="UP000319852"/>
    </source>
</evidence>
<dbReference type="EMBL" id="CP036263">
    <property type="protein sequence ID" value="QDS99756.1"/>
    <property type="molecule type" value="Genomic_DNA"/>
</dbReference>
<dbReference type="EC" id="3.2.1.51" evidence="3"/>
<dbReference type="PANTHER" id="PTHR10030:SF37">
    <property type="entry name" value="ALPHA-L-FUCOSIDASE-RELATED"/>
    <property type="match status" value="1"/>
</dbReference>
<evidence type="ECO:0000256" key="5">
    <source>
        <dbReference type="ARBA" id="ARBA00022801"/>
    </source>
</evidence>
<dbReference type="PIRSF" id="PIRSF001092">
    <property type="entry name" value="Alpha-L-fucosidase"/>
    <property type="match status" value="1"/>
</dbReference>
<keyword evidence="5" id="KW-0378">Hydrolase</keyword>
<evidence type="ECO:0000256" key="7">
    <source>
        <dbReference type="PIRSR" id="PIRSR001092-1"/>
    </source>
</evidence>
<feature type="site" description="May be important for catalysis" evidence="7">
    <location>
        <position position="294"/>
    </location>
</feature>
<dbReference type="Gene3D" id="3.20.20.80">
    <property type="entry name" value="Glycosidases"/>
    <property type="match status" value="1"/>
</dbReference>
<dbReference type="KEGG" id="amob:HG15A2_30860"/>
<dbReference type="InterPro" id="IPR017853">
    <property type="entry name" value="GH"/>
</dbReference>
<evidence type="ECO:0000256" key="3">
    <source>
        <dbReference type="ARBA" id="ARBA00012662"/>
    </source>
</evidence>
<dbReference type="Gene3D" id="2.60.40.1180">
    <property type="entry name" value="Golgi alpha-mannosidase II"/>
    <property type="match status" value="1"/>
</dbReference>
<proteinExistence type="inferred from homology"/>
<dbReference type="Proteomes" id="UP000319852">
    <property type="component" value="Chromosome"/>
</dbReference>
<evidence type="ECO:0000256" key="8">
    <source>
        <dbReference type="SAM" id="SignalP"/>
    </source>
</evidence>
<keyword evidence="4 8" id="KW-0732">Signal</keyword>
<sequence length="472" mass="53378" precursor="true">MFCRLAVFIALLVTLPTRTVFSNPPKIDSPEVVDSPETAKSPETNAERLAWWQDAKFGMFIHWGVYSQAGGEWNGTTDHHEWLQLTAKIPLAEYKEFSRTFNPVKFDANQWVAIAKQAGMKYLVVTAKHHDGFAMFDSPSNKHNIVQGTTYGRDPLKALAAACHEQDVRFCVYYSLGRDWEDPDVPTGWGDRLGWRSNLIDFPDEENKDFQKYFDRKVKPQVRELLTQYGPIGVMWFDTFEQIKPHQSKELIAMIRELQPNCIINDRVGRGLGDYKTAEQEIPSDSSSVPWETCMTINGHWGYNKADEKWKRTDQLLRNLIDVVSKGGNYLLNVGPTGEGVIPAPSIERLDEMGSWLRVNGEAIYGCGMTPFGEEIGSFREPKGNKRDKPKFITKWQWRATTKPGKIYVHLFEWPQGVLRLPAVEKSVTKAYLLADPSKTALAFEQSAAGVAITLPATPTDIIASVVCLELE</sequence>
<dbReference type="InterPro" id="IPR057739">
    <property type="entry name" value="Glyco_hydro_29_N"/>
</dbReference>
<dbReference type="GO" id="GO:0006004">
    <property type="term" value="P:fucose metabolic process"/>
    <property type="evidence" value="ECO:0007669"/>
    <property type="project" value="InterPro"/>
</dbReference>
<dbReference type="Pfam" id="PF01120">
    <property type="entry name" value="Alpha_L_fucos"/>
    <property type="match status" value="1"/>
</dbReference>
<dbReference type="GO" id="GO:0016139">
    <property type="term" value="P:glycoside catabolic process"/>
    <property type="evidence" value="ECO:0007669"/>
    <property type="project" value="TreeGrafter"/>
</dbReference>
<feature type="signal peptide" evidence="8">
    <location>
        <begin position="1"/>
        <end position="22"/>
    </location>
</feature>
<dbReference type="AlphaFoldDB" id="A0A517MY13"/>
<dbReference type="PANTHER" id="PTHR10030">
    <property type="entry name" value="ALPHA-L-FUCOSIDASE"/>
    <property type="match status" value="1"/>
</dbReference>
<organism evidence="10 11">
    <name type="scientific">Adhaeretor mobilis</name>
    <dbReference type="NCBI Taxonomy" id="1930276"/>
    <lineage>
        <taxon>Bacteria</taxon>
        <taxon>Pseudomonadati</taxon>
        <taxon>Planctomycetota</taxon>
        <taxon>Planctomycetia</taxon>
        <taxon>Pirellulales</taxon>
        <taxon>Lacipirellulaceae</taxon>
        <taxon>Adhaeretor</taxon>
    </lineage>
</organism>
<dbReference type="GO" id="GO:0005764">
    <property type="term" value="C:lysosome"/>
    <property type="evidence" value="ECO:0007669"/>
    <property type="project" value="TreeGrafter"/>
</dbReference>
<dbReference type="GO" id="GO:0004560">
    <property type="term" value="F:alpha-L-fucosidase activity"/>
    <property type="evidence" value="ECO:0007669"/>
    <property type="project" value="InterPro"/>
</dbReference>
<dbReference type="RefSeq" id="WP_145060926.1">
    <property type="nucleotide sequence ID" value="NZ_CP036263.1"/>
</dbReference>
<evidence type="ECO:0000256" key="6">
    <source>
        <dbReference type="ARBA" id="ARBA00023295"/>
    </source>
</evidence>
<dbReference type="OrthoDB" id="9760597at2"/>
<accession>A0A517MY13</accession>
<comment type="function">
    <text evidence="1">Alpha-L-fucosidase is responsible for hydrolyzing the alpha-1,6-linked fucose joined to the reducing-end N-acetylglucosamine of the carbohydrate moieties of glycoproteins.</text>
</comment>
<dbReference type="SUPFAM" id="SSF51445">
    <property type="entry name" value="(Trans)glycosidases"/>
    <property type="match status" value="1"/>
</dbReference>
<comment type="similarity">
    <text evidence="2">Belongs to the glycosyl hydrolase 29 family.</text>
</comment>
<feature type="domain" description="Glycoside hydrolase family 29 N-terminal" evidence="9">
    <location>
        <begin position="45"/>
        <end position="362"/>
    </location>
</feature>
<keyword evidence="6" id="KW-0326">Glycosidase</keyword>
<evidence type="ECO:0000256" key="1">
    <source>
        <dbReference type="ARBA" id="ARBA00004071"/>
    </source>
</evidence>
<dbReference type="InterPro" id="IPR000933">
    <property type="entry name" value="Glyco_hydro_29"/>
</dbReference>
<dbReference type="SMART" id="SM00812">
    <property type="entry name" value="Alpha_L_fucos"/>
    <property type="match status" value="1"/>
</dbReference>
<evidence type="ECO:0000256" key="2">
    <source>
        <dbReference type="ARBA" id="ARBA00007951"/>
    </source>
</evidence>
<gene>
    <name evidence="10" type="ORF">HG15A2_30860</name>
</gene>
<name>A0A517MY13_9BACT</name>
<dbReference type="InterPro" id="IPR016286">
    <property type="entry name" value="FUC_metazoa-typ"/>
</dbReference>
<protein>
    <recommendedName>
        <fullName evidence="3">alpha-L-fucosidase</fullName>
        <ecNumber evidence="3">3.2.1.51</ecNumber>
    </recommendedName>
</protein>
<reference evidence="10 11" key="1">
    <citation type="submission" date="2019-02" db="EMBL/GenBank/DDBJ databases">
        <title>Deep-cultivation of Planctomycetes and their phenomic and genomic characterization uncovers novel biology.</title>
        <authorList>
            <person name="Wiegand S."/>
            <person name="Jogler M."/>
            <person name="Boedeker C."/>
            <person name="Pinto D."/>
            <person name="Vollmers J."/>
            <person name="Rivas-Marin E."/>
            <person name="Kohn T."/>
            <person name="Peeters S.H."/>
            <person name="Heuer A."/>
            <person name="Rast P."/>
            <person name="Oberbeckmann S."/>
            <person name="Bunk B."/>
            <person name="Jeske O."/>
            <person name="Meyerdierks A."/>
            <person name="Storesund J.E."/>
            <person name="Kallscheuer N."/>
            <person name="Luecker S."/>
            <person name="Lage O.M."/>
            <person name="Pohl T."/>
            <person name="Merkel B.J."/>
            <person name="Hornburger P."/>
            <person name="Mueller R.-W."/>
            <person name="Bruemmer F."/>
            <person name="Labrenz M."/>
            <person name="Spormann A.M."/>
            <person name="Op den Camp H."/>
            <person name="Overmann J."/>
            <person name="Amann R."/>
            <person name="Jetten M.S.M."/>
            <person name="Mascher T."/>
            <person name="Medema M.H."/>
            <person name="Devos D.P."/>
            <person name="Kaster A.-K."/>
            <person name="Ovreas L."/>
            <person name="Rohde M."/>
            <person name="Galperin M.Y."/>
            <person name="Jogler C."/>
        </authorList>
    </citation>
    <scope>NUCLEOTIDE SEQUENCE [LARGE SCALE GENOMIC DNA]</scope>
    <source>
        <strain evidence="10 11">HG15A2</strain>
    </source>
</reference>
<dbReference type="InterPro" id="IPR013780">
    <property type="entry name" value="Glyco_hydro_b"/>
</dbReference>
<evidence type="ECO:0000313" key="10">
    <source>
        <dbReference type="EMBL" id="QDS99756.1"/>
    </source>
</evidence>
<evidence type="ECO:0000256" key="4">
    <source>
        <dbReference type="ARBA" id="ARBA00022729"/>
    </source>
</evidence>
<dbReference type="PRINTS" id="PR00741">
    <property type="entry name" value="GLHYDRLASE29"/>
</dbReference>